<organism evidence="2 3">
    <name type="scientific">Brassica napus</name>
    <name type="common">Rape</name>
    <dbReference type="NCBI Taxonomy" id="3708"/>
    <lineage>
        <taxon>Eukaryota</taxon>
        <taxon>Viridiplantae</taxon>
        <taxon>Streptophyta</taxon>
        <taxon>Embryophyta</taxon>
        <taxon>Tracheophyta</taxon>
        <taxon>Spermatophyta</taxon>
        <taxon>Magnoliopsida</taxon>
        <taxon>eudicotyledons</taxon>
        <taxon>Gunneridae</taxon>
        <taxon>Pentapetalae</taxon>
        <taxon>rosids</taxon>
        <taxon>malvids</taxon>
        <taxon>Brassicales</taxon>
        <taxon>Brassicaceae</taxon>
        <taxon>Brassiceae</taxon>
        <taxon>Brassica</taxon>
    </lineage>
</organism>
<proteinExistence type="predicted"/>
<evidence type="ECO:0000256" key="1">
    <source>
        <dbReference type="SAM" id="Coils"/>
    </source>
</evidence>
<accession>A0ABQ8B1R0</accession>
<dbReference type="Proteomes" id="UP000824890">
    <property type="component" value="Unassembled WGS sequence"/>
</dbReference>
<reference evidence="2 3" key="1">
    <citation type="submission" date="2021-05" db="EMBL/GenBank/DDBJ databases">
        <title>Genome Assembly of Synthetic Allotetraploid Brassica napus Reveals Homoeologous Exchanges between Subgenomes.</title>
        <authorList>
            <person name="Davis J.T."/>
        </authorList>
    </citation>
    <scope>NUCLEOTIDE SEQUENCE [LARGE SCALE GENOMIC DNA]</scope>
    <source>
        <strain evidence="3">cv. Da-Ae</strain>
        <tissue evidence="2">Seedling</tissue>
    </source>
</reference>
<feature type="coiled-coil region" evidence="1">
    <location>
        <begin position="35"/>
        <end position="62"/>
    </location>
</feature>
<comment type="caution">
    <text evidence="2">The sequence shown here is derived from an EMBL/GenBank/DDBJ whole genome shotgun (WGS) entry which is preliminary data.</text>
</comment>
<dbReference type="EMBL" id="JAGKQM010000012">
    <property type="protein sequence ID" value="KAH0898741.1"/>
    <property type="molecule type" value="Genomic_DNA"/>
</dbReference>
<keyword evidence="1" id="KW-0175">Coiled coil</keyword>
<keyword evidence="3" id="KW-1185">Reference proteome</keyword>
<evidence type="ECO:0000313" key="3">
    <source>
        <dbReference type="Proteomes" id="UP000824890"/>
    </source>
</evidence>
<evidence type="ECO:0000313" key="2">
    <source>
        <dbReference type="EMBL" id="KAH0898741.1"/>
    </source>
</evidence>
<protein>
    <submittedName>
        <fullName evidence="2">Uncharacterized protein</fullName>
    </submittedName>
</protein>
<name>A0ABQ8B1R0_BRANA</name>
<sequence>MTGRYLSPSHKDKMQTPTCAKKNRIHYSGPLMPPCGNMEDVLKEYERQIQEAVRKSRLEKSATKKNHRTCA</sequence>
<gene>
    <name evidence="2" type="ORF">HID58_048309</name>
</gene>